<name>A0A2N0AKD2_9LEPT</name>
<evidence type="ECO:0000313" key="2">
    <source>
        <dbReference type="Proteomes" id="UP000232145"/>
    </source>
</evidence>
<keyword evidence="2" id="KW-1185">Reference proteome</keyword>
<reference evidence="1 2" key="1">
    <citation type="submission" date="2017-07" db="EMBL/GenBank/DDBJ databases">
        <title>Leptospira spp. isolated from tropical soils.</title>
        <authorList>
            <person name="Thibeaux R."/>
            <person name="Iraola G."/>
            <person name="Ferres I."/>
            <person name="Bierque E."/>
            <person name="Girault D."/>
            <person name="Soupe-Gilbert M.-E."/>
            <person name="Picardeau M."/>
            <person name="Goarant C."/>
        </authorList>
    </citation>
    <scope>NUCLEOTIDE SEQUENCE [LARGE SCALE GENOMIC DNA]</scope>
    <source>
        <strain evidence="1 2">FH2-B-A1</strain>
    </source>
</reference>
<dbReference type="Gene3D" id="3.10.129.10">
    <property type="entry name" value="Hotdog Thioesterase"/>
    <property type="match status" value="1"/>
</dbReference>
<sequence>MKKFTSWKKRFKIWLYNFYPPYVGAGIRIKEIAPDFSYFRSEMKLRFYNRNYVGVHFGGSLYSMCDPFFMLILLERLGSDYIVWDKAGNMIFVKPGMGKVIAEFRIPDSEIRRIKDEIEVKKKGDYLFTTDVKNEAGEVIAKLEKTVYIRKRGKLPVQNG</sequence>
<dbReference type="Proteomes" id="UP000232145">
    <property type="component" value="Unassembled WGS sequence"/>
</dbReference>
<gene>
    <name evidence="1" type="ORF">CH364_00075</name>
</gene>
<dbReference type="SUPFAM" id="SSF54637">
    <property type="entry name" value="Thioesterase/thiol ester dehydrase-isomerase"/>
    <property type="match status" value="1"/>
</dbReference>
<accession>A0A2N0AKD2</accession>
<comment type="caution">
    <text evidence="1">The sequence shown here is derived from an EMBL/GenBank/DDBJ whole genome shotgun (WGS) entry which is preliminary data.</text>
</comment>
<dbReference type="InterPro" id="IPR027961">
    <property type="entry name" value="DUF4442"/>
</dbReference>
<organism evidence="1 2">
    <name type="scientific">Leptospira harrisiae</name>
    <dbReference type="NCBI Taxonomy" id="2023189"/>
    <lineage>
        <taxon>Bacteria</taxon>
        <taxon>Pseudomonadati</taxon>
        <taxon>Spirochaetota</taxon>
        <taxon>Spirochaetia</taxon>
        <taxon>Leptospirales</taxon>
        <taxon>Leptospiraceae</taxon>
        <taxon>Leptospira</taxon>
    </lineage>
</organism>
<proteinExistence type="predicted"/>
<dbReference type="EMBL" id="NPDX01000001">
    <property type="protein sequence ID" value="PJZ84720.1"/>
    <property type="molecule type" value="Genomic_DNA"/>
</dbReference>
<evidence type="ECO:0000313" key="1">
    <source>
        <dbReference type="EMBL" id="PJZ84720.1"/>
    </source>
</evidence>
<dbReference type="OrthoDB" id="9814774at2"/>
<dbReference type="RefSeq" id="WP_100741614.1">
    <property type="nucleotide sequence ID" value="NZ_NPDW01000001.1"/>
</dbReference>
<dbReference type="Pfam" id="PF14539">
    <property type="entry name" value="DUF4442"/>
    <property type="match status" value="1"/>
</dbReference>
<protein>
    <submittedName>
        <fullName evidence="1">Tetrameric acyl-CoA thioesterase</fullName>
    </submittedName>
</protein>
<dbReference type="AlphaFoldDB" id="A0A2N0AKD2"/>
<dbReference type="InterPro" id="IPR029069">
    <property type="entry name" value="HotDog_dom_sf"/>
</dbReference>